<dbReference type="PROSITE" id="PS50109">
    <property type="entry name" value="HIS_KIN"/>
    <property type="match status" value="1"/>
</dbReference>
<evidence type="ECO:0000259" key="10">
    <source>
        <dbReference type="PROSITE" id="PS50109"/>
    </source>
</evidence>
<dbReference type="CDD" id="cd16917">
    <property type="entry name" value="HATPase_UhpB-NarQ-NarX-like"/>
    <property type="match status" value="1"/>
</dbReference>
<evidence type="ECO:0000256" key="7">
    <source>
        <dbReference type="ARBA" id="ARBA00022840"/>
    </source>
</evidence>
<evidence type="ECO:0000313" key="11">
    <source>
        <dbReference type="EMBL" id="MFD2464683.1"/>
    </source>
</evidence>
<keyword evidence="5" id="KW-0547">Nucleotide-binding</keyword>
<evidence type="ECO:0000256" key="1">
    <source>
        <dbReference type="ARBA" id="ARBA00000085"/>
    </source>
</evidence>
<keyword evidence="9" id="KW-0812">Transmembrane</keyword>
<protein>
    <recommendedName>
        <fullName evidence="2">histidine kinase</fullName>
        <ecNumber evidence="2">2.7.13.3</ecNumber>
    </recommendedName>
</protein>
<dbReference type="EC" id="2.7.13.3" evidence="2"/>
<dbReference type="PANTHER" id="PTHR24421">
    <property type="entry name" value="NITRATE/NITRITE SENSOR PROTEIN NARX-RELATED"/>
    <property type="match status" value="1"/>
</dbReference>
<evidence type="ECO:0000256" key="8">
    <source>
        <dbReference type="ARBA" id="ARBA00023012"/>
    </source>
</evidence>
<dbReference type="Pfam" id="PF02518">
    <property type="entry name" value="HATPase_c"/>
    <property type="match status" value="1"/>
</dbReference>
<evidence type="ECO:0000313" key="12">
    <source>
        <dbReference type="Proteomes" id="UP001597419"/>
    </source>
</evidence>
<keyword evidence="9" id="KW-0472">Membrane</keyword>
<evidence type="ECO:0000256" key="4">
    <source>
        <dbReference type="ARBA" id="ARBA00022679"/>
    </source>
</evidence>
<keyword evidence="6 11" id="KW-0418">Kinase</keyword>
<evidence type="ECO:0000256" key="2">
    <source>
        <dbReference type="ARBA" id="ARBA00012438"/>
    </source>
</evidence>
<keyword evidence="8" id="KW-0902">Two-component regulatory system</keyword>
<dbReference type="Pfam" id="PF23539">
    <property type="entry name" value="DUF7134"/>
    <property type="match status" value="1"/>
</dbReference>
<keyword evidence="9" id="KW-1133">Transmembrane helix</keyword>
<dbReference type="RefSeq" id="WP_345385958.1">
    <property type="nucleotide sequence ID" value="NZ_BAABHG010000001.1"/>
</dbReference>
<dbReference type="Proteomes" id="UP001597419">
    <property type="component" value="Unassembled WGS sequence"/>
</dbReference>
<dbReference type="Gene3D" id="1.20.5.1930">
    <property type="match status" value="1"/>
</dbReference>
<feature type="transmembrane region" description="Helical" evidence="9">
    <location>
        <begin position="109"/>
        <end position="126"/>
    </location>
</feature>
<feature type="transmembrane region" description="Helical" evidence="9">
    <location>
        <begin position="132"/>
        <end position="152"/>
    </location>
</feature>
<dbReference type="GO" id="GO:0016301">
    <property type="term" value="F:kinase activity"/>
    <property type="evidence" value="ECO:0007669"/>
    <property type="project" value="UniProtKB-KW"/>
</dbReference>
<evidence type="ECO:0000256" key="3">
    <source>
        <dbReference type="ARBA" id="ARBA00022553"/>
    </source>
</evidence>
<comment type="caution">
    <text evidence="11">The sequence shown here is derived from an EMBL/GenBank/DDBJ whole genome shotgun (WGS) entry which is preliminary data.</text>
</comment>
<evidence type="ECO:0000256" key="6">
    <source>
        <dbReference type="ARBA" id="ARBA00022777"/>
    </source>
</evidence>
<dbReference type="InterPro" id="IPR005467">
    <property type="entry name" value="His_kinase_dom"/>
</dbReference>
<dbReference type="SUPFAM" id="SSF55874">
    <property type="entry name" value="ATPase domain of HSP90 chaperone/DNA topoisomerase II/histidine kinase"/>
    <property type="match status" value="1"/>
</dbReference>
<gene>
    <name evidence="11" type="ORF">ACFSYJ_39115</name>
</gene>
<dbReference type="InterPro" id="IPR050482">
    <property type="entry name" value="Sensor_HK_TwoCompSys"/>
</dbReference>
<keyword evidence="3" id="KW-0597">Phosphoprotein</keyword>
<reference evidence="12" key="1">
    <citation type="journal article" date="2019" name="Int. J. Syst. Evol. Microbiol.">
        <title>The Global Catalogue of Microorganisms (GCM) 10K type strain sequencing project: providing services to taxonomists for standard genome sequencing and annotation.</title>
        <authorList>
            <consortium name="The Broad Institute Genomics Platform"/>
            <consortium name="The Broad Institute Genome Sequencing Center for Infectious Disease"/>
            <person name="Wu L."/>
            <person name="Ma J."/>
        </authorList>
    </citation>
    <scope>NUCLEOTIDE SEQUENCE [LARGE SCALE GENOMIC DNA]</scope>
    <source>
        <strain evidence="12">CGMCC 4.7643</strain>
    </source>
</reference>
<keyword evidence="4" id="KW-0808">Transferase</keyword>
<dbReference type="EMBL" id="JBHUKU010000026">
    <property type="protein sequence ID" value="MFD2464683.1"/>
    <property type="molecule type" value="Genomic_DNA"/>
</dbReference>
<dbReference type="PROSITE" id="PS51257">
    <property type="entry name" value="PROKAR_LIPOPROTEIN"/>
    <property type="match status" value="1"/>
</dbReference>
<dbReference type="InterPro" id="IPR036890">
    <property type="entry name" value="HATPase_C_sf"/>
</dbReference>
<keyword evidence="12" id="KW-1185">Reference proteome</keyword>
<dbReference type="InterPro" id="IPR011712">
    <property type="entry name" value="Sig_transdc_His_kin_sub3_dim/P"/>
</dbReference>
<evidence type="ECO:0000256" key="5">
    <source>
        <dbReference type="ARBA" id="ARBA00022741"/>
    </source>
</evidence>
<dbReference type="InterPro" id="IPR003594">
    <property type="entry name" value="HATPase_dom"/>
</dbReference>
<dbReference type="InterPro" id="IPR055558">
    <property type="entry name" value="DUF7134"/>
</dbReference>
<dbReference type="Gene3D" id="3.30.565.10">
    <property type="entry name" value="Histidine kinase-like ATPase, C-terminal domain"/>
    <property type="match status" value="1"/>
</dbReference>
<dbReference type="PANTHER" id="PTHR24421:SF10">
    <property type="entry name" value="NITRATE_NITRITE SENSOR PROTEIN NARQ"/>
    <property type="match status" value="1"/>
</dbReference>
<proteinExistence type="predicted"/>
<organism evidence="11 12">
    <name type="scientific">Amycolatopsis samaneae</name>
    <dbReference type="NCBI Taxonomy" id="664691"/>
    <lineage>
        <taxon>Bacteria</taxon>
        <taxon>Bacillati</taxon>
        <taxon>Actinomycetota</taxon>
        <taxon>Actinomycetes</taxon>
        <taxon>Pseudonocardiales</taxon>
        <taxon>Pseudonocardiaceae</taxon>
        <taxon>Amycolatopsis</taxon>
    </lineage>
</organism>
<sequence>MLGERIDAWMRGHELSVDTAAAVVLTGACVLLGRQVDADAGYFVLSLALTLPLAVRRRAPALCAALVCAAAFAQWLTVRDTVGALPGDLAVPVAVHAAVAHGRVWTGRLATAAGLLGAVLGGWSWPQLPVPAPVHVVTGAFLGSTVVAAWAVGVLHRVRRRQVGVLAERARLLEVERDQRARLAVLGERTRIAREMHDVVAHSLAVVIAQADGGRYAAATSPEAGTSALETIGEHARQALVEVRRVLGVLRNDSGEPGESVAPQPGVADVESLVDRVRAGGLDVRLAVEIPAASIEPALGLVVYRIVQEGLTNVLKHAGAGARAEVSVRRDGGELAIEVRDEGGTPPAGPGTGGGYGLAGMGERVGAHGGTVTFGARTGDGHVLSARIPVPS</sequence>
<name>A0ABW5GUR2_9PSEU</name>
<dbReference type="Pfam" id="PF07730">
    <property type="entry name" value="HisKA_3"/>
    <property type="match status" value="1"/>
</dbReference>
<comment type="catalytic activity">
    <reaction evidence="1">
        <text>ATP + protein L-histidine = ADP + protein N-phospho-L-histidine.</text>
        <dbReference type="EC" id="2.7.13.3"/>
    </reaction>
</comment>
<keyword evidence="7" id="KW-0067">ATP-binding</keyword>
<feature type="domain" description="Histidine kinase" evidence="10">
    <location>
        <begin position="303"/>
        <end position="392"/>
    </location>
</feature>
<evidence type="ECO:0000256" key="9">
    <source>
        <dbReference type="SAM" id="Phobius"/>
    </source>
</evidence>
<accession>A0ABW5GUR2</accession>